<evidence type="ECO:0000313" key="2">
    <source>
        <dbReference type="EMBL" id="RKO23516.1"/>
    </source>
</evidence>
<feature type="region of interest" description="Disordered" evidence="1">
    <location>
        <begin position="1"/>
        <end position="72"/>
    </location>
</feature>
<dbReference type="RefSeq" id="WP_013599391.1">
    <property type="nucleotide sequence ID" value="NZ_RBNH01000009.1"/>
</dbReference>
<evidence type="ECO:0000256" key="1">
    <source>
        <dbReference type="SAM" id="MobiDB-lite"/>
    </source>
</evidence>
<dbReference type="EMBL" id="RBNH01000009">
    <property type="protein sequence ID" value="RKO23516.1"/>
    <property type="molecule type" value="Genomic_DNA"/>
</dbReference>
<organism evidence="2 3">
    <name type="scientific">Pseudarthrobacter phenanthrenivorans</name>
    <name type="common">Arthrobacter phenanthrenivorans</name>
    <dbReference type="NCBI Taxonomy" id="361575"/>
    <lineage>
        <taxon>Bacteria</taxon>
        <taxon>Bacillati</taxon>
        <taxon>Actinomycetota</taxon>
        <taxon>Actinomycetes</taxon>
        <taxon>Micrococcales</taxon>
        <taxon>Micrococcaceae</taxon>
        <taxon>Pseudarthrobacter</taxon>
    </lineage>
</organism>
<comment type="caution">
    <text evidence="2">The sequence shown here is derived from an EMBL/GenBank/DDBJ whole genome shotgun (WGS) entry which is preliminary data.</text>
</comment>
<name>A0A3B0F9U7_PSEPS</name>
<proteinExistence type="predicted"/>
<protein>
    <submittedName>
        <fullName evidence="2">Uncharacterized protein</fullName>
    </submittedName>
</protein>
<feature type="compositionally biased region" description="Basic and acidic residues" evidence="1">
    <location>
        <begin position="1"/>
        <end position="20"/>
    </location>
</feature>
<reference evidence="3" key="2">
    <citation type="submission" date="2018-10" db="EMBL/GenBank/DDBJ databases">
        <authorList>
            <person name="Wang Y."/>
            <person name="Wang J."/>
            <person name="Yang X."/>
            <person name="Wang Z."/>
            <person name="Huang Y."/>
        </authorList>
    </citation>
    <scope>NUCLEOTIDE SEQUENCE [LARGE SCALE GENOMIC DNA]</scope>
    <source>
        <strain evidence="3">J015</strain>
    </source>
</reference>
<evidence type="ECO:0000313" key="3">
    <source>
        <dbReference type="Proteomes" id="UP000273159"/>
    </source>
</evidence>
<reference evidence="2 3" key="1">
    <citation type="submission" date="2018-10" db="EMBL/GenBank/DDBJ databases">
        <title>Genome-guide identification and characterization of bacteria that degrade polycyclic aromatic hydrocarbons and resist hexavalent chromium simultaneously.</title>
        <authorList>
            <person name="Feng H."/>
        </authorList>
    </citation>
    <scope>NUCLEOTIDE SEQUENCE [LARGE SCALE GENOMIC DNA]</scope>
    <source>
        <strain evidence="2 3">J015</strain>
    </source>
</reference>
<dbReference type="Proteomes" id="UP000273159">
    <property type="component" value="Unassembled WGS sequence"/>
</dbReference>
<dbReference type="AlphaFoldDB" id="A0A3B0F9U7"/>
<sequence length="72" mass="7480">MADEEVSRNIPSDEHLRQDVAPETEGEPQGTPDSGFTPGQTNAGQQVSGLASATGYGKDLDPEAEPDGNNPV</sequence>
<feature type="compositionally biased region" description="Polar residues" evidence="1">
    <location>
        <begin position="31"/>
        <end position="51"/>
    </location>
</feature>
<accession>A0A3B0F9U7</accession>
<gene>
    <name evidence="2" type="ORF">D7Z96_11240</name>
</gene>